<dbReference type="Proteomes" id="UP001153636">
    <property type="component" value="Chromosome 3"/>
</dbReference>
<name>A0A9P0GGQ3_9CUCU</name>
<dbReference type="AlphaFoldDB" id="A0A9P0GGQ3"/>
<keyword evidence="2" id="KW-1185">Reference proteome</keyword>
<protein>
    <submittedName>
        <fullName evidence="1">Uncharacterized protein</fullName>
    </submittedName>
</protein>
<dbReference type="EMBL" id="OV651815">
    <property type="protein sequence ID" value="CAH1108622.1"/>
    <property type="molecule type" value="Genomic_DNA"/>
</dbReference>
<dbReference type="OrthoDB" id="6689556at2759"/>
<evidence type="ECO:0000313" key="1">
    <source>
        <dbReference type="EMBL" id="CAH1108622.1"/>
    </source>
</evidence>
<evidence type="ECO:0000313" key="2">
    <source>
        <dbReference type="Proteomes" id="UP001153636"/>
    </source>
</evidence>
<sequence length="153" mass="19248">MLGLQYEPQYGVTKSACWPYSKYVPVDIPDYKITRPLDYYGSWPEYYPMYLPIPEFRTYLNNLLRRDLRKMYMGLETRYDPIHGYNYTYWPDSKYFRNYRFSPPISWADQWTERSRVWFPYYWSTRRLFQHYMDYQPSTRSLRVQRLRNDLYF</sequence>
<organism evidence="1 2">
    <name type="scientific">Psylliodes chrysocephalus</name>
    <dbReference type="NCBI Taxonomy" id="3402493"/>
    <lineage>
        <taxon>Eukaryota</taxon>
        <taxon>Metazoa</taxon>
        <taxon>Ecdysozoa</taxon>
        <taxon>Arthropoda</taxon>
        <taxon>Hexapoda</taxon>
        <taxon>Insecta</taxon>
        <taxon>Pterygota</taxon>
        <taxon>Neoptera</taxon>
        <taxon>Endopterygota</taxon>
        <taxon>Coleoptera</taxon>
        <taxon>Polyphaga</taxon>
        <taxon>Cucujiformia</taxon>
        <taxon>Chrysomeloidea</taxon>
        <taxon>Chrysomelidae</taxon>
        <taxon>Galerucinae</taxon>
        <taxon>Alticini</taxon>
        <taxon>Psylliodes</taxon>
    </lineage>
</organism>
<reference evidence="1" key="1">
    <citation type="submission" date="2022-01" db="EMBL/GenBank/DDBJ databases">
        <authorList>
            <person name="King R."/>
        </authorList>
    </citation>
    <scope>NUCLEOTIDE SEQUENCE</scope>
</reference>
<proteinExistence type="predicted"/>
<gene>
    <name evidence="1" type="ORF">PSYICH_LOCUS9591</name>
</gene>
<accession>A0A9P0GGQ3</accession>